<evidence type="ECO:0000313" key="3">
    <source>
        <dbReference type="EMBL" id="WMX45767.1"/>
    </source>
</evidence>
<keyword evidence="4" id="KW-1185">Reference proteome</keyword>
<accession>A0ABY9RV00</accession>
<protein>
    <submittedName>
        <fullName evidence="3">PIG-L deacetylase family protein</fullName>
    </submittedName>
</protein>
<dbReference type="InterPro" id="IPR024078">
    <property type="entry name" value="LmbE-like_dom_sf"/>
</dbReference>
<dbReference type="PANTHER" id="PTHR12993">
    <property type="entry name" value="N-ACETYLGLUCOSAMINYL-PHOSPHATIDYLINOSITOL DE-N-ACETYLASE-RELATED"/>
    <property type="match status" value="1"/>
</dbReference>
<evidence type="ECO:0000313" key="4">
    <source>
        <dbReference type="Proteomes" id="UP001250858"/>
    </source>
</evidence>
<name>A0ABY9RV00_9ACTN</name>
<dbReference type="RefSeq" id="WP_309548640.1">
    <property type="nucleotide sequence ID" value="NZ_CP133762.1"/>
</dbReference>
<keyword evidence="1" id="KW-0862">Zinc</keyword>
<organism evidence="3 4">
    <name type="scientific">Streptomyces roseicoloratus</name>
    <dbReference type="NCBI Taxonomy" id="2508722"/>
    <lineage>
        <taxon>Bacteria</taxon>
        <taxon>Bacillati</taxon>
        <taxon>Actinomycetota</taxon>
        <taxon>Actinomycetes</taxon>
        <taxon>Kitasatosporales</taxon>
        <taxon>Streptomycetaceae</taxon>
        <taxon>Streptomyces</taxon>
    </lineage>
</organism>
<evidence type="ECO:0000256" key="1">
    <source>
        <dbReference type="ARBA" id="ARBA00022833"/>
    </source>
</evidence>
<dbReference type="InterPro" id="IPR003737">
    <property type="entry name" value="GlcNAc_PI_deacetylase-related"/>
</dbReference>
<sequence length="258" mass="28825">MEDFATTDLPEPELPEPPEPTDRSAPESLLVVAAHPDDIEFCVSGTVMQWIARGTRVTYCIVTDGGAGGYDPMLPRQAMADLRRAEQVHSAKLSGVADVRFLGYPDSFVEANVRLRRDLCRVIREVRPQRCIVPSPEINWARAADLHPDHRAVGEACLRAVYPEARNPFAHAELLKEEGLEPWTVHELWLMTGPTPNQYVDVTPVFDRKVEALRIHTSQTAHFDDLAGLLRDWLSEHARAGGLPPGRMAEAFQIVHID</sequence>
<dbReference type="PANTHER" id="PTHR12993:SF28">
    <property type="entry name" value="LMBE FAMILY PROTEIN"/>
    <property type="match status" value="1"/>
</dbReference>
<dbReference type="Gene3D" id="3.40.50.10320">
    <property type="entry name" value="LmbE-like"/>
    <property type="match status" value="1"/>
</dbReference>
<dbReference type="Proteomes" id="UP001250858">
    <property type="component" value="Chromosome"/>
</dbReference>
<dbReference type="EMBL" id="CP133762">
    <property type="protein sequence ID" value="WMX45767.1"/>
    <property type="molecule type" value="Genomic_DNA"/>
</dbReference>
<evidence type="ECO:0000256" key="2">
    <source>
        <dbReference type="SAM" id="MobiDB-lite"/>
    </source>
</evidence>
<reference evidence="3 4" key="1">
    <citation type="submission" date="2023-09" db="EMBL/GenBank/DDBJ databases">
        <title>Complete genome of Streptomyces roseicoloratus T14.</title>
        <authorList>
            <person name="Bashizi T."/>
            <person name="Kim M.-J."/>
            <person name="Lee G."/>
            <person name="Tagele S.B."/>
            <person name="Shin J.-H."/>
        </authorList>
    </citation>
    <scope>NUCLEOTIDE SEQUENCE [LARGE SCALE GENOMIC DNA]</scope>
    <source>
        <strain evidence="3 4">T14</strain>
    </source>
</reference>
<feature type="region of interest" description="Disordered" evidence="2">
    <location>
        <begin position="1"/>
        <end position="24"/>
    </location>
</feature>
<dbReference type="SUPFAM" id="SSF102588">
    <property type="entry name" value="LmbE-like"/>
    <property type="match status" value="1"/>
</dbReference>
<dbReference type="Pfam" id="PF02585">
    <property type="entry name" value="PIG-L"/>
    <property type="match status" value="1"/>
</dbReference>
<gene>
    <name evidence="3" type="ORF">RGF97_14125</name>
</gene>
<proteinExistence type="predicted"/>
<feature type="compositionally biased region" description="Acidic residues" evidence="2">
    <location>
        <begin position="1"/>
        <end position="16"/>
    </location>
</feature>